<evidence type="ECO:0000313" key="3">
    <source>
        <dbReference type="Proteomes" id="UP000838756"/>
    </source>
</evidence>
<comment type="caution">
    <text evidence="2">The sequence shown here is derived from an EMBL/GenBank/DDBJ whole genome shotgun (WGS) entry which is preliminary data.</text>
</comment>
<dbReference type="Proteomes" id="UP000838756">
    <property type="component" value="Unassembled WGS sequence"/>
</dbReference>
<reference evidence="2" key="1">
    <citation type="submission" date="2022-03" db="EMBL/GenBank/DDBJ databases">
        <authorList>
            <person name="Lindestad O."/>
        </authorList>
    </citation>
    <scope>NUCLEOTIDE SEQUENCE</scope>
</reference>
<keyword evidence="3" id="KW-1185">Reference proteome</keyword>
<organism evidence="2 3">
    <name type="scientific">Pararge aegeria aegeria</name>
    <dbReference type="NCBI Taxonomy" id="348720"/>
    <lineage>
        <taxon>Eukaryota</taxon>
        <taxon>Metazoa</taxon>
        <taxon>Ecdysozoa</taxon>
        <taxon>Arthropoda</taxon>
        <taxon>Hexapoda</taxon>
        <taxon>Insecta</taxon>
        <taxon>Pterygota</taxon>
        <taxon>Neoptera</taxon>
        <taxon>Endopterygota</taxon>
        <taxon>Lepidoptera</taxon>
        <taxon>Glossata</taxon>
        <taxon>Ditrysia</taxon>
        <taxon>Papilionoidea</taxon>
        <taxon>Nymphalidae</taxon>
        <taxon>Satyrinae</taxon>
        <taxon>Satyrini</taxon>
        <taxon>Parargina</taxon>
        <taxon>Pararge</taxon>
    </lineage>
</organism>
<accession>A0A8S4R0U7</accession>
<evidence type="ECO:0000313" key="2">
    <source>
        <dbReference type="EMBL" id="CAH2227385.1"/>
    </source>
</evidence>
<dbReference type="EMBL" id="CAKXAJ010023020">
    <property type="protein sequence ID" value="CAH2227385.1"/>
    <property type="molecule type" value="Genomic_DNA"/>
</dbReference>
<protein>
    <submittedName>
        <fullName evidence="2">Jg12679 protein</fullName>
    </submittedName>
</protein>
<sequence length="100" mass="10886">MWPASLGARFRVPAAEQTPGCPTPGGSEPHASLTDAQERERRSKPHSAPCWECVGMVLGGSHSGCHSRVSSAQTCWRASRSMRNKLQVFCHLQSSPLSKR</sequence>
<proteinExistence type="predicted"/>
<name>A0A8S4R0U7_9NEOP</name>
<gene>
    <name evidence="2" type="primary">jg12679</name>
    <name evidence="2" type="ORF">PAEG_LOCUS7901</name>
</gene>
<dbReference type="AlphaFoldDB" id="A0A8S4R0U7"/>
<evidence type="ECO:0000256" key="1">
    <source>
        <dbReference type="SAM" id="MobiDB-lite"/>
    </source>
</evidence>
<feature type="region of interest" description="Disordered" evidence="1">
    <location>
        <begin position="1"/>
        <end position="46"/>
    </location>
</feature>